<dbReference type="InterPro" id="IPR015943">
    <property type="entry name" value="WD40/YVTN_repeat-like_dom_sf"/>
</dbReference>
<dbReference type="CDD" id="cd00200">
    <property type="entry name" value="WD40"/>
    <property type="match status" value="1"/>
</dbReference>
<feature type="compositionally biased region" description="Polar residues" evidence="6">
    <location>
        <begin position="450"/>
        <end position="462"/>
    </location>
</feature>
<name>A0AA35U140_GEOBA</name>
<dbReference type="PANTHER" id="PTHR22836:SF0">
    <property type="entry name" value="PRE-MRNA 3' END PROCESSING PROTEIN WDR33"/>
    <property type="match status" value="1"/>
</dbReference>
<dbReference type="PROSITE" id="PS50294">
    <property type="entry name" value="WD_REPEATS_REGION"/>
    <property type="match status" value="5"/>
</dbReference>
<evidence type="ECO:0000256" key="6">
    <source>
        <dbReference type="SAM" id="MobiDB-lite"/>
    </source>
</evidence>
<feature type="region of interest" description="Disordered" evidence="6">
    <location>
        <begin position="442"/>
        <end position="469"/>
    </location>
</feature>
<feature type="compositionally biased region" description="Low complexity" evidence="6">
    <location>
        <begin position="1039"/>
        <end position="1053"/>
    </location>
</feature>
<dbReference type="PROSITE" id="PS50082">
    <property type="entry name" value="WD_REPEATS_2"/>
    <property type="match status" value="5"/>
</dbReference>
<feature type="repeat" description="WD" evidence="5">
    <location>
        <begin position="315"/>
        <end position="347"/>
    </location>
</feature>
<feature type="compositionally biased region" description="Basic and acidic residues" evidence="6">
    <location>
        <begin position="820"/>
        <end position="842"/>
    </location>
</feature>
<proteinExistence type="predicted"/>
<evidence type="ECO:0000256" key="5">
    <source>
        <dbReference type="PROSITE-ProRule" id="PRU00221"/>
    </source>
</evidence>
<feature type="compositionally biased region" description="Basic and acidic residues" evidence="6">
    <location>
        <begin position="1058"/>
        <end position="1070"/>
    </location>
</feature>
<feature type="compositionally biased region" description="Low complexity" evidence="6">
    <location>
        <begin position="551"/>
        <end position="564"/>
    </location>
</feature>
<feature type="compositionally biased region" description="Basic and acidic residues" evidence="6">
    <location>
        <begin position="785"/>
        <end position="800"/>
    </location>
</feature>
<feature type="repeat" description="WD" evidence="5">
    <location>
        <begin position="273"/>
        <end position="314"/>
    </location>
</feature>
<dbReference type="InterPro" id="IPR045245">
    <property type="entry name" value="Pfs2-like"/>
</dbReference>
<keyword evidence="2 5" id="KW-0853">WD repeat</keyword>
<dbReference type="Pfam" id="PF00400">
    <property type="entry name" value="WD40"/>
    <property type="match status" value="6"/>
</dbReference>
<feature type="compositionally biased region" description="Basic and acidic residues" evidence="6">
    <location>
        <begin position="684"/>
        <end position="700"/>
    </location>
</feature>
<dbReference type="EMBL" id="CASHTH010004454">
    <property type="protein sequence ID" value="CAI8057557.1"/>
    <property type="molecule type" value="Genomic_DNA"/>
</dbReference>
<evidence type="ECO:0000256" key="4">
    <source>
        <dbReference type="ARBA" id="ARBA00023242"/>
    </source>
</evidence>
<dbReference type="SUPFAM" id="SSF50978">
    <property type="entry name" value="WD40 repeat-like"/>
    <property type="match status" value="1"/>
</dbReference>
<evidence type="ECO:0000313" key="8">
    <source>
        <dbReference type="Proteomes" id="UP001174909"/>
    </source>
</evidence>
<dbReference type="SMART" id="SM00320">
    <property type="entry name" value="WD40"/>
    <property type="match status" value="7"/>
</dbReference>
<dbReference type="GO" id="GO:0031124">
    <property type="term" value="P:mRNA 3'-end processing"/>
    <property type="evidence" value="ECO:0007669"/>
    <property type="project" value="InterPro"/>
</dbReference>
<feature type="repeat" description="WD" evidence="5">
    <location>
        <begin position="177"/>
        <end position="209"/>
    </location>
</feature>
<evidence type="ECO:0000256" key="2">
    <source>
        <dbReference type="ARBA" id="ARBA00022574"/>
    </source>
</evidence>
<feature type="compositionally biased region" description="Basic and acidic residues" evidence="6">
    <location>
        <begin position="727"/>
        <end position="760"/>
    </location>
</feature>
<dbReference type="Gene3D" id="2.130.10.10">
    <property type="entry name" value="YVTN repeat-like/Quinoprotein amine dehydrogenase"/>
    <property type="match status" value="2"/>
</dbReference>
<keyword evidence="8" id="KW-1185">Reference proteome</keyword>
<feature type="compositionally biased region" description="Polar residues" evidence="6">
    <location>
        <begin position="897"/>
        <end position="914"/>
    </location>
</feature>
<dbReference type="AlphaFoldDB" id="A0AA35U140"/>
<comment type="subcellular location">
    <subcellularLocation>
        <location evidence="1">Nucleus</location>
    </subcellularLocation>
</comment>
<evidence type="ECO:0000313" key="7">
    <source>
        <dbReference type="EMBL" id="CAI8057557.1"/>
    </source>
</evidence>
<comment type="caution">
    <text evidence="7">The sequence shown here is derived from an EMBL/GenBank/DDBJ whole genome shotgun (WGS) entry which is preliminary data.</text>
</comment>
<feature type="repeat" description="WD" evidence="5">
    <location>
        <begin position="136"/>
        <end position="168"/>
    </location>
</feature>
<keyword evidence="4" id="KW-0539">Nucleus</keyword>
<sequence length="1070" mass="118694">MMDFSSFPGVGAGVGHTVGAVPMIPKLSRGIMRRNVDYTSCVITHLENRTWQRGKRDRPIIQPDMAYVTKMVAPVGSVEDPVTAITTKFVKTVYNKQRCPIFCTKWAPDGRRLIAGAASGEFSLWNGVNLNFEALMKSHEASVRSMEWSHNGMWMATTDDRGTVKYWQSNMNNVHSFQAHNETIRGCSFSPTDAKLATCSDDGTVRVFDFLRSSEEFILRDMSTFTCDCIGHGADVKCVDWHPRKNLLVSGSKDNQQPVKLWDPKAGQSVSTIHAHKAAVTSVRWNQNGNWLLTASRDHLIKLYDIRTMKEMEVLKGHKSDVNTVSWHPIHEKLFASGGSDGAILFWLVGNKRDIGGMESPHDSFVWSLAWHPLGHMLCSGSNDHTCKFWCRNRPGDEMKDRHSSGGLPVEEMAETDVFESVNLPQSGNNISLPPPAKNLVGSVGLPGKTTWTSGQGPSSSVADKPAGNFPLQVLGADIIKEQFGEPGVPPPGGQNEKPEPSKSGLFMHLQGGEGKEGRPPPPGEFGSPFQQSPGFPPHQNPSPGGGGLGSPDVRGPPLGFHGPRGPPPPMQQQQVHGGGRRDWGEGGPDFRPQFPPRDFSSPHRHFRPNNQLASNPFSWQRQDPNRDRATFEEEAGGGGGVGGMHRFNEGHNPYVYRREEGRLRDPREQRAPLPPGRGGGDTEEVRRQSQDEEGPEWHNRGPPPSHGWQQRQEDVRGVGGPPPRGPEFHNRETKPPTQEHFDQHRGPDFGPPQRDRNVEEFPPVTHHRMQERQGMGTQNQLPFREGENWRPQFHPERPLQEGPQHNFQGRPPPHQGPRFPHEEPRLPPRSEPHVPHPEHETGGPITPTGVVPPQGGEERGAHVHDPRSQRPPTSQPLPFPPNDRQQRLPEVPPNQVPQNHAPLNQHPPISQQPLFPPNDRQQRLPEVPLNQVPPNKAPPNQRPPTTQQSLFPPNDRQQRFPEVPPNRQSSAGHPNLREGGPVRPIHPQAVHEPPQHQQSVRDAPMKPQEAHHGPPNGPLPRIQQGPPPPSQFRDGPAQQIPPSQQPSSSPSSYARGTAKDAADESRRPT</sequence>
<feature type="compositionally biased region" description="Low complexity" evidence="6">
    <location>
        <begin position="843"/>
        <end position="856"/>
    </location>
</feature>
<accession>A0AA35U140</accession>
<dbReference type="InterPro" id="IPR001680">
    <property type="entry name" value="WD40_rpt"/>
</dbReference>
<evidence type="ECO:0000256" key="3">
    <source>
        <dbReference type="ARBA" id="ARBA00022737"/>
    </source>
</evidence>
<feature type="repeat" description="WD" evidence="5">
    <location>
        <begin position="359"/>
        <end position="390"/>
    </location>
</feature>
<dbReference type="FunFam" id="2.130.10.10:FF:000237">
    <property type="entry name" value="Flowering time control protein FY"/>
    <property type="match status" value="1"/>
</dbReference>
<dbReference type="PANTHER" id="PTHR22836">
    <property type="entry name" value="WD40 REPEAT PROTEIN"/>
    <property type="match status" value="1"/>
</dbReference>
<dbReference type="GO" id="GO:0005847">
    <property type="term" value="C:mRNA cleavage and polyadenylation specificity factor complex"/>
    <property type="evidence" value="ECO:0007669"/>
    <property type="project" value="TreeGrafter"/>
</dbReference>
<feature type="compositionally biased region" description="Polar residues" evidence="6">
    <location>
        <begin position="609"/>
        <end position="623"/>
    </location>
</feature>
<feature type="compositionally biased region" description="Basic and acidic residues" evidence="6">
    <location>
        <begin position="657"/>
        <end position="671"/>
    </location>
</feature>
<dbReference type="InterPro" id="IPR036322">
    <property type="entry name" value="WD40_repeat_dom_sf"/>
</dbReference>
<keyword evidence="3" id="KW-0677">Repeat</keyword>
<protein>
    <submittedName>
        <fullName evidence="7">Pre-mRNA 3' end processing protein WDR33</fullName>
    </submittedName>
</protein>
<evidence type="ECO:0000256" key="1">
    <source>
        <dbReference type="ARBA" id="ARBA00004123"/>
    </source>
</evidence>
<gene>
    <name evidence="7" type="ORF">GBAR_LOCUS31371</name>
</gene>
<reference evidence="7" key="1">
    <citation type="submission" date="2023-03" db="EMBL/GenBank/DDBJ databases">
        <authorList>
            <person name="Steffen K."/>
            <person name="Cardenas P."/>
        </authorList>
    </citation>
    <scope>NUCLEOTIDE SEQUENCE</scope>
</reference>
<feature type="compositionally biased region" description="Basic and acidic residues" evidence="6">
    <location>
        <begin position="857"/>
        <end position="869"/>
    </location>
</feature>
<feature type="region of interest" description="Disordered" evidence="6">
    <location>
        <begin position="483"/>
        <end position="1070"/>
    </location>
</feature>
<organism evidence="7 8">
    <name type="scientific">Geodia barretti</name>
    <name type="common">Barrett's horny sponge</name>
    <dbReference type="NCBI Taxonomy" id="519541"/>
    <lineage>
        <taxon>Eukaryota</taxon>
        <taxon>Metazoa</taxon>
        <taxon>Porifera</taxon>
        <taxon>Demospongiae</taxon>
        <taxon>Heteroscleromorpha</taxon>
        <taxon>Tetractinellida</taxon>
        <taxon>Astrophorina</taxon>
        <taxon>Geodiidae</taxon>
        <taxon>Geodia</taxon>
    </lineage>
</organism>
<dbReference type="Proteomes" id="UP001174909">
    <property type="component" value="Unassembled WGS sequence"/>
</dbReference>
<feature type="compositionally biased region" description="Low complexity" evidence="6">
    <location>
        <begin position="590"/>
        <end position="600"/>
    </location>
</feature>